<accession>A0A0F9NAE3</accession>
<sequence length="158" mass="18399">KYLLFNPSPELDFLDYLKEHYIGKTIEELNENNTIFSPIKNAKRDLSFKRVFLDESELKLRLENLRKREFAFATMEFSIKTDNEALLRKQIEGALINELFNKYKALTRSSLKLKGAGKFSQCVIGDISKWPETDIEIVHEGLTNRIPQEVIEIKGFNV</sequence>
<protein>
    <submittedName>
        <fullName evidence="1">Uncharacterized protein</fullName>
    </submittedName>
</protein>
<gene>
    <name evidence="1" type="ORF">LCGC14_0975050</name>
</gene>
<organism evidence="1">
    <name type="scientific">marine sediment metagenome</name>
    <dbReference type="NCBI Taxonomy" id="412755"/>
    <lineage>
        <taxon>unclassified sequences</taxon>
        <taxon>metagenomes</taxon>
        <taxon>ecological metagenomes</taxon>
    </lineage>
</organism>
<reference evidence="1" key="1">
    <citation type="journal article" date="2015" name="Nature">
        <title>Complex archaea that bridge the gap between prokaryotes and eukaryotes.</title>
        <authorList>
            <person name="Spang A."/>
            <person name="Saw J.H."/>
            <person name="Jorgensen S.L."/>
            <person name="Zaremba-Niedzwiedzka K."/>
            <person name="Martijn J."/>
            <person name="Lind A.E."/>
            <person name="van Eijk R."/>
            <person name="Schleper C."/>
            <person name="Guy L."/>
            <person name="Ettema T.J."/>
        </authorList>
    </citation>
    <scope>NUCLEOTIDE SEQUENCE</scope>
</reference>
<evidence type="ECO:0000313" key="1">
    <source>
        <dbReference type="EMBL" id="KKN16515.1"/>
    </source>
</evidence>
<dbReference type="EMBL" id="LAZR01003607">
    <property type="protein sequence ID" value="KKN16515.1"/>
    <property type="molecule type" value="Genomic_DNA"/>
</dbReference>
<dbReference type="AlphaFoldDB" id="A0A0F9NAE3"/>
<proteinExistence type="predicted"/>
<feature type="non-terminal residue" evidence="1">
    <location>
        <position position="1"/>
    </location>
</feature>
<name>A0A0F9NAE3_9ZZZZ</name>
<comment type="caution">
    <text evidence="1">The sequence shown here is derived from an EMBL/GenBank/DDBJ whole genome shotgun (WGS) entry which is preliminary data.</text>
</comment>